<gene>
    <name evidence="9" type="primary">flgK</name>
    <name evidence="9" type="ORF">L0664_10980</name>
</gene>
<keyword evidence="9" id="KW-0966">Cell projection</keyword>
<keyword evidence="9" id="KW-0282">Flagellum</keyword>
<evidence type="ECO:0000256" key="6">
    <source>
        <dbReference type="ARBA" id="ARBA00023143"/>
    </source>
</evidence>
<dbReference type="RefSeq" id="WP_235225875.1">
    <property type="nucleotide sequence ID" value="NZ_JAKGAQ010000002.1"/>
</dbReference>
<organism evidence="9 10">
    <name type="scientific">Octadecabacter dasysiphoniae</name>
    <dbReference type="NCBI Taxonomy" id="2909341"/>
    <lineage>
        <taxon>Bacteria</taxon>
        <taxon>Pseudomonadati</taxon>
        <taxon>Pseudomonadota</taxon>
        <taxon>Alphaproteobacteria</taxon>
        <taxon>Rhodobacterales</taxon>
        <taxon>Roseobacteraceae</taxon>
        <taxon>Octadecabacter</taxon>
    </lineage>
</organism>
<evidence type="ECO:0000256" key="4">
    <source>
        <dbReference type="ARBA" id="ARBA00016244"/>
    </source>
</evidence>
<proteinExistence type="inferred from homology"/>
<sequence>MSISNSLSNALSGMTAASRMAEVVSSNVSNSLTDGYGRRTLNLSAAVVGGRGAGVEIGSVNRHVDRGIIADRRLADASLSGFETLVSTMGRVEDVVGSAGEIGSISSRIVDVEAALIDASVDPSSATRLSSLGDRLNDLTSSLNTATKSIQNLRVEADASIASQVDTLNTSLAQVEQLNKDVTSAQLSGIDPSGLIDQRQMVIDKIAEIVPVRELDRDGGQVALTTPSGETLLDGKAKVFGFVANPVITSDMTIASTGLSGITLDGAPLSADGIGKLGGGTLGASFQVRDVELVTAQDGLDAVAADLILRFQDTSVDPSLSAGEPGLLMDGGLAYDAMNLTGLAGRIGVNAAVDPAQGGALTNLRDGINATTPGPSGNSTLLQALSTALSAPIASGADPTQKSAAARAADFEASTGAQRLNFEAELSFSNARWSGLKEAEAAGGVDTDYEMQMLLRIEQAYAANARVLQTIDTLMQRLMEI</sequence>
<dbReference type="NCBIfam" id="TIGR02492">
    <property type="entry name" value="flgK_ends"/>
    <property type="match status" value="1"/>
</dbReference>
<evidence type="ECO:0000256" key="5">
    <source>
        <dbReference type="ARBA" id="ARBA00022525"/>
    </source>
</evidence>
<keyword evidence="6" id="KW-0975">Bacterial flagellum</keyword>
<keyword evidence="9" id="KW-0969">Cilium</keyword>
<dbReference type="Proteomes" id="UP001200557">
    <property type="component" value="Unassembled WGS sequence"/>
</dbReference>
<dbReference type="Pfam" id="PF06429">
    <property type="entry name" value="Flg_bbr_C"/>
    <property type="match status" value="1"/>
</dbReference>
<protein>
    <recommendedName>
        <fullName evidence="4">Flagellar hook-associated protein 1</fullName>
    </recommendedName>
</protein>
<comment type="subcellular location">
    <subcellularLocation>
        <location evidence="1">Bacterial flagellum</location>
    </subcellularLocation>
    <subcellularLocation>
        <location evidence="2">Secreted</location>
    </subcellularLocation>
</comment>
<dbReference type="InterPro" id="IPR010930">
    <property type="entry name" value="Flg_bb/hook_C_dom"/>
</dbReference>
<dbReference type="EMBL" id="JAKGAQ010000002">
    <property type="protein sequence ID" value="MCF2871588.1"/>
    <property type="molecule type" value="Genomic_DNA"/>
</dbReference>
<dbReference type="PANTHER" id="PTHR30033:SF1">
    <property type="entry name" value="FLAGELLAR HOOK-ASSOCIATED PROTEIN 1"/>
    <property type="match status" value="1"/>
</dbReference>
<evidence type="ECO:0000259" key="8">
    <source>
        <dbReference type="Pfam" id="PF22638"/>
    </source>
</evidence>
<dbReference type="InterPro" id="IPR053927">
    <property type="entry name" value="FlgK_helical"/>
</dbReference>
<reference evidence="9 10" key="1">
    <citation type="submission" date="2022-01" db="EMBL/GenBank/DDBJ databases">
        <title>Octadecabacter sp. nov., isolated from a marine alga.</title>
        <authorList>
            <person name="Jin M.S."/>
            <person name="Kim H.M."/>
            <person name="Han D.M."/>
            <person name="Jung J.J."/>
            <person name="Jeon C.O."/>
        </authorList>
    </citation>
    <scope>NUCLEOTIDE SEQUENCE [LARGE SCALE GENOMIC DNA]</scope>
    <source>
        <strain evidence="9 10">G9-8</strain>
    </source>
</reference>
<dbReference type="PANTHER" id="PTHR30033">
    <property type="entry name" value="FLAGELLAR HOOK-ASSOCIATED PROTEIN 1"/>
    <property type="match status" value="1"/>
</dbReference>
<evidence type="ECO:0000259" key="7">
    <source>
        <dbReference type="Pfam" id="PF06429"/>
    </source>
</evidence>
<keyword evidence="10" id="KW-1185">Reference proteome</keyword>
<feature type="domain" description="Flagellar hook-associated protein FlgK helical" evidence="8">
    <location>
        <begin position="90"/>
        <end position="311"/>
    </location>
</feature>
<dbReference type="SUPFAM" id="SSF64518">
    <property type="entry name" value="Phase 1 flagellin"/>
    <property type="match status" value="1"/>
</dbReference>
<name>A0ABS9CWR1_9RHOB</name>
<accession>A0ABS9CWR1</accession>
<evidence type="ECO:0000313" key="9">
    <source>
        <dbReference type="EMBL" id="MCF2871588.1"/>
    </source>
</evidence>
<dbReference type="Pfam" id="PF22638">
    <property type="entry name" value="FlgK_D1"/>
    <property type="match status" value="1"/>
</dbReference>
<evidence type="ECO:0000256" key="3">
    <source>
        <dbReference type="ARBA" id="ARBA00009677"/>
    </source>
</evidence>
<evidence type="ECO:0000256" key="1">
    <source>
        <dbReference type="ARBA" id="ARBA00004365"/>
    </source>
</evidence>
<feature type="domain" description="Flagellar basal-body/hook protein C-terminal" evidence="7">
    <location>
        <begin position="444"/>
        <end position="480"/>
    </location>
</feature>
<comment type="similarity">
    <text evidence="3">Belongs to the flagella basal body rod proteins family.</text>
</comment>
<dbReference type="InterPro" id="IPR002371">
    <property type="entry name" value="FlgK"/>
</dbReference>
<comment type="caution">
    <text evidence="9">The sequence shown here is derived from an EMBL/GenBank/DDBJ whole genome shotgun (WGS) entry which is preliminary data.</text>
</comment>
<evidence type="ECO:0000256" key="2">
    <source>
        <dbReference type="ARBA" id="ARBA00004613"/>
    </source>
</evidence>
<keyword evidence="5" id="KW-0964">Secreted</keyword>
<evidence type="ECO:0000313" key="10">
    <source>
        <dbReference type="Proteomes" id="UP001200557"/>
    </source>
</evidence>